<accession>A0A1G7XTM4</accession>
<dbReference type="AlphaFoldDB" id="A0A1G7XTM4"/>
<protein>
    <submittedName>
        <fullName evidence="3">PE family protein</fullName>
    </submittedName>
</protein>
<feature type="domain" description="PE" evidence="2">
    <location>
        <begin position="17"/>
        <end position="106"/>
    </location>
</feature>
<dbReference type="RefSeq" id="WP_090054285.1">
    <property type="nucleotide sequence ID" value="NZ_FNCC01000012.1"/>
</dbReference>
<keyword evidence="1" id="KW-0175">Coiled coil</keyword>
<feature type="coiled-coil region" evidence="1">
    <location>
        <begin position="75"/>
        <end position="102"/>
    </location>
</feature>
<dbReference type="Pfam" id="PF00934">
    <property type="entry name" value="PE"/>
    <property type="match status" value="1"/>
</dbReference>
<dbReference type="STRING" id="200378.SAMN05216553_112218"/>
<dbReference type="Proteomes" id="UP000199623">
    <property type="component" value="Unassembled WGS sequence"/>
</dbReference>
<evidence type="ECO:0000313" key="3">
    <source>
        <dbReference type="EMBL" id="SDG87474.1"/>
    </source>
</evidence>
<reference evidence="4" key="1">
    <citation type="submission" date="2016-10" db="EMBL/GenBank/DDBJ databases">
        <authorList>
            <person name="Varghese N."/>
            <person name="Submissions S."/>
        </authorList>
    </citation>
    <scope>NUCLEOTIDE SEQUENCE [LARGE SCALE GENOMIC DNA]</scope>
    <source>
        <strain evidence="4">CGMCC 4.3506</strain>
    </source>
</reference>
<dbReference type="Gene3D" id="1.10.287.850">
    <property type="entry name" value="HP0062-like domain"/>
    <property type="match status" value="1"/>
</dbReference>
<evidence type="ECO:0000313" key="4">
    <source>
        <dbReference type="Proteomes" id="UP000199623"/>
    </source>
</evidence>
<gene>
    <name evidence="3" type="ORF">SAMN05216553_112218</name>
</gene>
<evidence type="ECO:0000256" key="1">
    <source>
        <dbReference type="SAM" id="Coils"/>
    </source>
</evidence>
<keyword evidence="4" id="KW-1185">Reference proteome</keyword>
<dbReference type="OrthoDB" id="3700980at2"/>
<dbReference type="EMBL" id="FNCC01000012">
    <property type="protein sequence ID" value="SDG87474.1"/>
    <property type="molecule type" value="Genomic_DNA"/>
</dbReference>
<sequence>MPFAATAGAGGGSGVTMRVEPDQILNLMTRYEEVRDTLQEFLYRERETLRGKPLAEDDVSRDAAHVFAENAATAIDVTERFLAELTRNIEQLAQAAKTYNLVEDANQTRMRQLDGGV</sequence>
<dbReference type="InterPro" id="IPR000084">
    <property type="entry name" value="PE-PGRS_N"/>
</dbReference>
<evidence type="ECO:0000259" key="2">
    <source>
        <dbReference type="Pfam" id="PF00934"/>
    </source>
</evidence>
<organism evidence="3 4">
    <name type="scientific">Lentzea fradiae</name>
    <dbReference type="NCBI Taxonomy" id="200378"/>
    <lineage>
        <taxon>Bacteria</taxon>
        <taxon>Bacillati</taxon>
        <taxon>Actinomycetota</taxon>
        <taxon>Actinomycetes</taxon>
        <taxon>Pseudonocardiales</taxon>
        <taxon>Pseudonocardiaceae</taxon>
        <taxon>Lentzea</taxon>
    </lineage>
</organism>
<name>A0A1G7XTM4_9PSEU</name>
<proteinExistence type="predicted"/>